<comment type="caution">
    <text evidence="1">The sequence shown here is derived from an EMBL/GenBank/DDBJ whole genome shotgun (WGS) entry which is preliminary data.</text>
</comment>
<dbReference type="Proteomes" id="UP000029227">
    <property type="component" value="Unassembled WGS sequence"/>
</dbReference>
<sequence length="38" mass="4245">MIRHNSPLLHPATACHVLQACQAYDQATIRGRNGFSYC</sequence>
<accession>A0A090R1Q4</accession>
<dbReference type="STRING" id="754436.JCM19237_39"/>
<dbReference type="AlphaFoldDB" id="A0A090R1Q4"/>
<name>A0A090R1Q4_9GAMM</name>
<dbReference type="PROSITE" id="PS51257">
    <property type="entry name" value="PROKAR_LIPOPROTEIN"/>
    <property type="match status" value="1"/>
</dbReference>
<proteinExistence type="predicted"/>
<reference evidence="1 2" key="1">
    <citation type="journal article" date="2014" name="Genome Announc.">
        <title>Draft Genome Sequences of Two Vibrionaceae Species, Vibrio ponticus C121 and Photobacterium aphoticum C119, Isolated as Coral Reef Microbiota.</title>
        <authorList>
            <person name="Al-saari N."/>
            <person name="Meirelles P.M."/>
            <person name="Mino S."/>
            <person name="Suda W."/>
            <person name="Oshima K."/>
            <person name="Hattori M."/>
            <person name="Ohkuma M."/>
            <person name="Thompson F.L."/>
            <person name="Gomez-Gil B."/>
            <person name="Sawabe T."/>
            <person name="Sawabe T."/>
        </authorList>
    </citation>
    <scope>NUCLEOTIDE SEQUENCE [LARGE SCALE GENOMIC DNA]</scope>
    <source>
        <strain evidence="1 2">JCM 19237</strain>
    </source>
</reference>
<dbReference type="EMBL" id="BBMN01000026">
    <property type="protein sequence ID" value="GAL08443.1"/>
    <property type="molecule type" value="Genomic_DNA"/>
</dbReference>
<evidence type="ECO:0000313" key="2">
    <source>
        <dbReference type="Proteomes" id="UP000029227"/>
    </source>
</evidence>
<gene>
    <name evidence="1" type="ORF">JCM19237_39</name>
</gene>
<organism evidence="1 2">
    <name type="scientific">Photobacterium aphoticum</name>
    <dbReference type="NCBI Taxonomy" id="754436"/>
    <lineage>
        <taxon>Bacteria</taxon>
        <taxon>Pseudomonadati</taxon>
        <taxon>Pseudomonadota</taxon>
        <taxon>Gammaproteobacteria</taxon>
        <taxon>Vibrionales</taxon>
        <taxon>Vibrionaceae</taxon>
        <taxon>Photobacterium</taxon>
    </lineage>
</organism>
<evidence type="ECO:0000313" key="1">
    <source>
        <dbReference type="EMBL" id="GAL08443.1"/>
    </source>
</evidence>
<protein>
    <submittedName>
        <fullName evidence="1">Uncharacterized protein</fullName>
    </submittedName>
</protein>